<evidence type="ECO:0000313" key="2">
    <source>
        <dbReference type="EMBL" id="RFS24742.1"/>
    </source>
</evidence>
<dbReference type="Pfam" id="PF08818">
    <property type="entry name" value="DUF1801"/>
    <property type="match status" value="1"/>
</dbReference>
<dbReference type="Proteomes" id="UP000260644">
    <property type="component" value="Unassembled WGS sequence"/>
</dbReference>
<dbReference type="InterPro" id="IPR014922">
    <property type="entry name" value="YdhG-like"/>
</dbReference>
<accession>A0A3E1YDY2</accession>
<evidence type="ECO:0000313" key="3">
    <source>
        <dbReference type="Proteomes" id="UP000260644"/>
    </source>
</evidence>
<comment type="caution">
    <text evidence="2">The sequence shown here is derived from an EMBL/GenBank/DDBJ whole genome shotgun (WGS) entry which is preliminary data.</text>
</comment>
<gene>
    <name evidence="2" type="ORF">DVR12_05970</name>
</gene>
<dbReference type="Gene3D" id="3.90.1150.200">
    <property type="match status" value="1"/>
</dbReference>
<proteinExistence type="predicted"/>
<dbReference type="SUPFAM" id="SSF159888">
    <property type="entry name" value="YdhG-like"/>
    <property type="match status" value="1"/>
</dbReference>
<evidence type="ECO:0000259" key="1">
    <source>
        <dbReference type="Pfam" id="PF08818"/>
    </source>
</evidence>
<protein>
    <recommendedName>
        <fullName evidence="1">YdhG-like domain-containing protein</fullName>
    </recommendedName>
</protein>
<dbReference type="Gene3D" id="1.10.150.20">
    <property type="entry name" value="5' to 3' exonuclease, C-terminal subdomain"/>
    <property type="match status" value="1"/>
</dbReference>
<dbReference type="AlphaFoldDB" id="A0A3E1YDY2"/>
<dbReference type="SUPFAM" id="SSF47789">
    <property type="entry name" value="C-terminal domain of RNA polymerase alpha subunit"/>
    <property type="match status" value="1"/>
</dbReference>
<dbReference type="EMBL" id="QPMM01000002">
    <property type="protein sequence ID" value="RFS24742.1"/>
    <property type="molecule type" value="Genomic_DNA"/>
</dbReference>
<feature type="domain" description="YdhG-like" evidence="1">
    <location>
        <begin position="20"/>
        <end position="110"/>
    </location>
</feature>
<organism evidence="2 3">
    <name type="scientific">Chitinophaga silvatica</name>
    <dbReference type="NCBI Taxonomy" id="2282649"/>
    <lineage>
        <taxon>Bacteria</taxon>
        <taxon>Pseudomonadati</taxon>
        <taxon>Bacteroidota</taxon>
        <taxon>Chitinophagia</taxon>
        <taxon>Chitinophagales</taxon>
        <taxon>Chitinophagaceae</taxon>
        <taxon>Chitinophaga</taxon>
    </lineage>
</organism>
<dbReference type="OrthoDB" id="115213at2"/>
<name>A0A3E1YDY2_9BACT</name>
<keyword evidence="3" id="KW-1185">Reference proteome</keyword>
<sequence length="182" mass="19969">MNKAKNIDEYINGFPPEIQKLLTAMRKTIQKAAPAAGEKIAYGLPTFTLNGNLVHFAAFKAHIGFYPTPNGIESFKKELSKFKNSKGAVQFPYTQPLPLELVTKIVKFRIEEQTRKAKPAPDDFLKALSAPAQRALAANEVKTLKQLAKHTEAEVLSWHGVGPSAIPKLQSALAAEGLSFKK</sequence>
<dbReference type="RefSeq" id="WP_116974617.1">
    <property type="nucleotide sequence ID" value="NZ_QPMM01000002.1"/>
</dbReference>
<reference evidence="2 3" key="1">
    <citation type="submission" date="2018-07" db="EMBL/GenBank/DDBJ databases">
        <title>Chitinophaga K2CV101002-2 sp. nov., isolated from a monsoon evergreen broad-leaved forest soil.</title>
        <authorList>
            <person name="Lv Y."/>
        </authorList>
    </citation>
    <scope>NUCLEOTIDE SEQUENCE [LARGE SCALE GENOMIC DNA]</scope>
    <source>
        <strain evidence="2 3">GDMCC 1.1288</strain>
    </source>
</reference>